<comment type="caution">
    <text evidence="2">The sequence shown here is derived from an EMBL/GenBank/DDBJ whole genome shotgun (WGS) entry which is preliminary data.</text>
</comment>
<feature type="coiled-coil region" evidence="1">
    <location>
        <begin position="129"/>
        <end position="156"/>
    </location>
</feature>
<dbReference type="EMBL" id="JAAALK010000290">
    <property type="protein sequence ID" value="KAG8045519.1"/>
    <property type="molecule type" value="Genomic_DNA"/>
</dbReference>
<reference evidence="2" key="1">
    <citation type="journal article" date="2021" name="bioRxiv">
        <title>Whole Genome Assembly and Annotation of Northern Wild Rice, Zizania palustris L., Supports a Whole Genome Duplication in the Zizania Genus.</title>
        <authorList>
            <person name="Haas M."/>
            <person name="Kono T."/>
            <person name="Macchietto M."/>
            <person name="Millas R."/>
            <person name="McGilp L."/>
            <person name="Shao M."/>
            <person name="Duquette J."/>
            <person name="Hirsch C.N."/>
            <person name="Kimball J."/>
        </authorList>
    </citation>
    <scope>NUCLEOTIDE SEQUENCE</scope>
    <source>
        <tissue evidence="2">Fresh leaf tissue</tissue>
    </source>
</reference>
<evidence type="ECO:0000256" key="1">
    <source>
        <dbReference type="SAM" id="Coils"/>
    </source>
</evidence>
<keyword evidence="1" id="KW-0175">Coiled coil</keyword>
<proteinExistence type="predicted"/>
<gene>
    <name evidence="2" type="ORF">GUJ93_ZPchr0008g12135</name>
</gene>
<sequence length="176" mass="19179">MHDNYRSQLSTKANNWLVPDNEETAARLVIYDEVGGRVIGVSEEAGDVGGAGGRDAMRVTRGSAARGRGQRAPTWGLATAADTGQDDPTAAAASRLRCYTLTTIVFAEQVRNVFLVPVEETMLIRHCSRQTTEAQVEDINADIRQCSRQVTKAQVEEVLLTTEAEKCANLEQNKIS</sequence>
<dbReference type="AlphaFoldDB" id="A0A8J5RUH5"/>
<organism evidence="2 3">
    <name type="scientific">Zizania palustris</name>
    <name type="common">Northern wild rice</name>
    <dbReference type="NCBI Taxonomy" id="103762"/>
    <lineage>
        <taxon>Eukaryota</taxon>
        <taxon>Viridiplantae</taxon>
        <taxon>Streptophyta</taxon>
        <taxon>Embryophyta</taxon>
        <taxon>Tracheophyta</taxon>
        <taxon>Spermatophyta</taxon>
        <taxon>Magnoliopsida</taxon>
        <taxon>Liliopsida</taxon>
        <taxon>Poales</taxon>
        <taxon>Poaceae</taxon>
        <taxon>BOP clade</taxon>
        <taxon>Oryzoideae</taxon>
        <taxon>Oryzeae</taxon>
        <taxon>Zizaniinae</taxon>
        <taxon>Zizania</taxon>
    </lineage>
</organism>
<keyword evidence="3" id="KW-1185">Reference proteome</keyword>
<evidence type="ECO:0000313" key="3">
    <source>
        <dbReference type="Proteomes" id="UP000729402"/>
    </source>
</evidence>
<name>A0A8J5RUH5_ZIZPA</name>
<dbReference type="Proteomes" id="UP000729402">
    <property type="component" value="Unassembled WGS sequence"/>
</dbReference>
<reference evidence="2" key="2">
    <citation type="submission" date="2021-02" db="EMBL/GenBank/DDBJ databases">
        <authorList>
            <person name="Kimball J.A."/>
            <person name="Haas M.W."/>
            <person name="Macchietto M."/>
            <person name="Kono T."/>
            <person name="Duquette J."/>
            <person name="Shao M."/>
        </authorList>
    </citation>
    <scope>NUCLEOTIDE SEQUENCE</scope>
    <source>
        <tissue evidence="2">Fresh leaf tissue</tissue>
    </source>
</reference>
<evidence type="ECO:0000313" key="2">
    <source>
        <dbReference type="EMBL" id="KAG8045519.1"/>
    </source>
</evidence>
<accession>A0A8J5RUH5</accession>
<protein>
    <submittedName>
        <fullName evidence="2">Uncharacterized protein</fullName>
    </submittedName>
</protein>